<name>A0A7I9V5H9_9ACTN</name>
<dbReference type="PANTHER" id="PTHR42977:SF3">
    <property type="entry name" value="AB HYDROLASE-1 DOMAIN-CONTAINING PROTEIN"/>
    <property type="match status" value="1"/>
</dbReference>
<keyword evidence="4" id="KW-1185">Reference proteome</keyword>
<dbReference type="AlphaFoldDB" id="A0A7I9V5H9"/>
<dbReference type="GO" id="GO:0004301">
    <property type="term" value="F:epoxide hydrolase activity"/>
    <property type="evidence" value="ECO:0007669"/>
    <property type="project" value="TreeGrafter"/>
</dbReference>
<evidence type="ECO:0000313" key="4">
    <source>
        <dbReference type="Proteomes" id="UP000444960"/>
    </source>
</evidence>
<organism evidence="3 4">
    <name type="scientific">Gordonia spumicola</name>
    <dbReference type="NCBI Taxonomy" id="589161"/>
    <lineage>
        <taxon>Bacteria</taxon>
        <taxon>Bacillati</taxon>
        <taxon>Actinomycetota</taxon>
        <taxon>Actinomycetes</taxon>
        <taxon>Mycobacteriales</taxon>
        <taxon>Gordoniaceae</taxon>
        <taxon>Gordonia</taxon>
    </lineage>
</organism>
<dbReference type="SUPFAM" id="SSF53474">
    <property type="entry name" value="alpha/beta-Hydrolases"/>
    <property type="match status" value="1"/>
</dbReference>
<reference evidence="4" key="1">
    <citation type="submission" date="2019-06" db="EMBL/GenBank/DDBJ databases">
        <title>Gordonia isolated from sludge of a wastewater treatment plant.</title>
        <authorList>
            <person name="Tamura T."/>
            <person name="Aoyama K."/>
            <person name="Kang Y."/>
            <person name="Saito S."/>
            <person name="Akiyama N."/>
            <person name="Yazawa K."/>
            <person name="Gonoi T."/>
            <person name="Mikami Y."/>
        </authorList>
    </citation>
    <scope>NUCLEOTIDE SEQUENCE [LARGE SCALE GENOMIC DNA]</scope>
    <source>
        <strain evidence="4">NBRC 107696</strain>
    </source>
</reference>
<protein>
    <submittedName>
        <fullName evidence="3">Haloalkane dehalogenase 2</fullName>
    </submittedName>
</protein>
<sequence>MIQIDRTLFPFRSRWFAAPEGRIHYIDEGSGPALLFCHGSPTWSFLFRKVVASLRDDYRCIAVDHLGFGLSERPDDFGYTVREHIAVLGEVIDHLDLDDYVIVGHDWGGPIGLGASTGRGDRLRGAVLTNTAFWPITALPNRLFSAAMGTTTMQRRIVEHNFLVEKILLGRFGPPLSDVEADHYRRVQPTPDDRRGLAVIPTEITAATPLLTTLEHDVATLIRDVPALAVWGMRDKVFPAKSCLPRVAAAFDDLSVVELPDVGHFTAEEAPDVLAESIAARFPVRAA</sequence>
<dbReference type="Proteomes" id="UP000444960">
    <property type="component" value="Unassembled WGS sequence"/>
</dbReference>
<dbReference type="OrthoDB" id="812569at2"/>
<dbReference type="Pfam" id="PF00561">
    <property type="entry name" value="Abhydrolase_1"/>
    <property type="match status" value="1"/>
</dbReference>
<evidence type="ECO:0000256" key="1">
    <source>
        <dbReference type="ARBA" id="ARBA00022801"/>
    </source>
</evidence>
<dbReference type="InterPro" id="IPR051340">
    <property type="entry name" value="Haloalkane_dehalogenase"/>
</dbReference>
<accession>A0A7I9V5H9</accession>
<dbReference type="Gene3D" id="3.40.50.1820">
    <property type="entry name" value="alpha/beta hydrolase"/>
    <property type="match status" value="1"/>
</dbReference>
<feature type="domain" description="AB hydrolase-1" evidence="2">
    <location>
        <begin position="32"/>
        <end position="271"/>
    </location>
</feature>
<dbReference type="PANTHER" id="PTHR42977">
    <property type="entry name" value="HYDROLASE-RELATED"/>
    <property type="match status" value="1"/>
</dbReference>
<gene>
    <name evidence="3" type="primary">dhmA2</name>
    <name evidence="3" type="ORF">nbrc107696_11150</name>
</gene>
<proteinExistence type="predicted"/>
<dbReference type="RefSeq" id="WP_161894523.1">
    <property type="nucleotide sequence ID" value="NZ_BJOV01000002.1"/>
</dbReference>
<dbReference type="InterPro" id="IPR000639">
    <property type="entry name" value="Epox_hydrolase-like"/>
</dbReference>
<evidence type="ECO:0000313" key="3">
    <source>
        <dbReference type="EMBL" id="GEE00669.1"/>
    </source>
</evidence>
<keyword evidence="1" id="KW-0378">Hydrolase</keyword>
<comment type="caution">
    <text evidence="3">The sequence shown here is derived from an EMBL/GenBank/DDBJ whole genome shotgun (WGS) entry which is preliminary data.</text>
</comment>
<dbReference type="PRINTS" id="PR00412">
    <property type="entry name" value="EPOXHYDRLASE"/>
</dbReference>
<dbReference type="InterPro" id="IPR029058">
    <property type="entry name" value="AB_hydrolase_fold"/>
</dbReference>
<dbReference type="EMBL" id="BJOV01000002">
    <property type="protein sequence ID" value="GEE00669.1"/>
    <property type="molecule type" value="Genomic_DNA"/>
</dbReference>
<dbReference type="InterPro" id="IPR000073">
    <property type="entry name" value="AB_hydrolase_1"/>
</dbReference>
<evidence type="ECO:0000259" key="2">
    <source>
        <dbReference type="Pfam" id="PF00561"/>
    </source>
</evidence>
<dbReference type="PRINTS" id="PR00111">
    <property type="entry name" value="ABHYDROLASE"/>
</dbReference>